<dbReference type="EMBL" id="JWZT01005004">
    <property type="protein sequence ID" value="KII62357.1"/>
    <property type="molecule type" value="Genomic_DNA"/>
</dbReference>
<dbReference type="AlphaFoldDB" id="A0A0C2IZV6"/>
<reference evidence="1 2" key="1">
    <citation type="journal article" date="2014" name="Genome Biol. Evol.">
        <title>The genome of the myxosporean Thelohanellus kitauei shows adaptations to nutrient acquisition within its fish host.</title>
        <authorList>
            <person name="Yang Y."/>
            <person name="Xiong J."/>
            <person name="Zhou Z."/>
            <person name="Huo F."/>
            <person name="Miao W."/>
            <person name="Ran C."/>
            <person name="Liu Y."/>
            <person name="Zhang J."/>
            <person name="Feng J."/>
            <person name="Wang M."/>
            <person name="Wang M."/>
            <person name="Wang L."/>
            <person name="Yao B."/>
        </authorList>
    </citation>
    <scope>NUCLEOTIDE SEQUENCE [LARGE SCALE GENOMIC DNA]</scope>
    <source>
        <strain evidence="1">Wuqing</strain>
    </source>
</reference>
<protein>
    <submittedName>
        <fullName evidence="1">Uncharacterized protein</fullName>
    </submittedName>
</protein>
<organism evidence="1 2">
    <name type="scientific">Thelohanellus kitauei</name>
    <name type="common">Myxosporean</name>
    <dbReference type="NCBI Taxonomy" id="669202"/>
    <lineage>
        <taxon>Eukaryota</taxon>
        <taxon>Metazoa</taxon>
        <taxon>Cnidaria</taxon>
        <taxon>Myxozoa</taxon>
        <taxon>Myxosporea</taxon>
        <taxon>Bivalvulida</taxon>
        <taxon>Platysporina</taxon>
        <taxon>Myxobolidae</taxon>
        <taxon>Thelohanellus</taxon>
    </lineage>
</organism>
<name>A0A0C2IZV6_THEKT</name>
<accession>A0A0C2IZV6</accession>
<proteinExistence type="predicted"/>
<dbReference type="Proteomes" id="UP000031668">
    <property type="component" value="Unassembled WGS sequence"/>
</dbReference>
<keyword evidence="2" id="KW-1185">Reference proteome</keyword>
<gene>
    <name evidence="1" type="ORF">RF11_11685</name>
</gene>
<sequence length="184" mass="21274">MSDINEIEALIQSAQKFVELCHVKPKLLTRNKNILVNFSPRVQLAKPGQLQLDVMQIQKMYITEFEYLKAKFEEIKKVSLQMLLDPMKDQSSIYQNQLVRFLSLRQHLPSFKKINPDEVEAKIGVPIKTVQEIGAHLNDNYVGKPSQTLDILRELKQNNIQNSTYLTVLTEEPLAARIKKLLKM</sequence>
<comment type="caution">
    <text evidence="1">The sequence shown here is derived from an EMBL/GenBank/DDBJ whole genome shotgun (WGS) entry which is preliminary data.</text>
</comment>
<evidence type="ECO:0000313" key="2">
    <source>
        <dbReference type="Proteomes" id="UP000031668"/>
    </source>
</evidence>
<evidence type="ECO:0000313" key="1">
    <source>
        <dbReference type="EMBL" id="KII62357.1"/>
    </source>
</evidence>